<keyword evidence="8" id="KW-1185">Reference proteome</keyword>
<keyword evidence="4" id="KW-0732">Signal</keyword>
<feature type="transmembrane region" description="Helical" evidence="5">
    <location>
        <begin position="677"/>
        <end position="699"/>
    </location>
</feature>
<dbReference type="Proteomes" id="UP000276634">
    <property type="component" value="Unassembled WGS sequence"/>
</dbReference>
<dbReference type="RefSeq" id="WP_123400984.1">
    <property type="nucleotide sequence ID" value="NZ_RJVI01000002.1"/>
</dbReference>
<dbReference type="PANTHER" id="PTHR30290:SF10">
    <property type="entry name" value="PERIPLASMIC OLIGOPEPTIDE-BINDING PROTEIN-RELATED"/>
    <property type="match status" value="1"/>
</dbReference>
<dbReference type="EMBL" id="RJVI01000002">
    <property type="protein sequence ID" value="ROR32001.1"/>
    <property type="molecule type" value="Genomic_DNA"/>
</dbReference>
<dbReference type="Gene3D" id="3.90.76.10">
    <property type="entry name" value="Dipeptide-binding Protein, Domain 1"/>
    <property type="match status" value="1"/>
</dbReference>
<dbReference type="GO" id="GO:0043190">
    <property type="term" value="C:ATP-binding cassette (ABC) transporter complex"/>
    <property type="evidence" value="ECO:0007669"/>
    <property type="project" value="InterPro"/>
</dbReference>
<sequence length="713" mass="79853">MAAALLAAGCSDRPWNSPYPVEEAGRPILYASFQERPKHLDPARAYSANEYAFIAQIYEPPLHYHYLKRPYTLEPLAAAAMPREILLDGAGRVLPPDAPPEAVAFTVYEIRIRRGMRYQPHPALARDDAGRLLYARAPPELLRRVRRLADFPRSGTREVTAADFVHQIKRLAHPALHSPILGLMAEHIVGLAELAARLRADWEAGGRGFLDLGRYRLEGAEVVDRYTYRIRIRGRYPQMIYWLAMPFFAPVPPEADRFYAQPGLAERNITMDWYPIGSGPFMLVENNPNRRMVLARNPNFHGEAYPVEGAPGDEARGLLRDAGQALPLVERAVYSLEKEDIPYWNKFLQGWYDVSGISSDSFDQAVRIGGRGEAEVSPALAAQGIRLLTDVAPSIFYLGFNMLDPVVGGGSASARLLRRALSIAIDYDEYIAIFLNGRGIAAQGPIPPGIFGHRPGAAGVNPYVYRWVDGRPVRRGLDEARALLAQAGYPDGRDPRTGRPLVLHLDVTATGPEDKARLDWFRKQFAKLGIQLVIRATDYNRFQDKMARGDAQIFLWGWNADYPDPENFLFLLYGANGKAAHGGENAANYADSEFDRLFERMRAMPDGPARQAVIDRMVEIVRRDAPWVWGLHPKRFLLHHAWYGNASLNAMANDTLKYVRIDPALRERLRGAWNRPVLWPLGVALGLLAAAVLPAWAAYRRRERRTAFGEGGA</sequence>
<feature type="domain" description="Solute-binding protein family 5" evidence="6">
    <location>
        <begin position="157"/>
        <end position="578"/>
    </location>
</feature>
<evidence type="ECO:0000256" key="2">
    <source>
        <dbReference type="ARBA" id="ARBA00005695"/>
    </source>
</evidence>
<dbReference type="GO" id="GO:1904680">
    <property type="term" value="F:peptide transmembrane transporter activity"/>
    <property type="evidence" value="ECO:0007669"/>
    <property type="project" value="TreeGrafter"/>
</dbReference>
<keyword evidence="5" id="KW-0812">Transmembrane</keyword>
<organism evidence="7 8">
    <name type="scientific">Inmirania thermothiophila</name>
    <dbReference type="NCBI Taxonomy" id="1750597"/>
    <lineage>
        <taxon>Bacteria</taxon>
        <taxon>Pseudomonadati</taxon>
        <taxon>Pseudomonadota</taxon>
        <taxon>Gammaproteobacteria</taxon>
        <taxon>Chromatiales</taxon>
        <taxon>Ectothiorhodospiraceae</taxon>
        <taxon>Inmirania</taxon>
    </lineage>
</organism>
<reference evidence="7 8" key="1">
    <citation type="submission" date="2018-11" db="EMBL/GenBank/DDBJ databases">
        <title>Genomic Encyclopedia of Type Strains, Phase IV (KMG-IV): sequencing the most valuable type-strain genomes for metagenomic binning, comparative biology and taxonomic classification.</title>
        <authorList>
            <person name="Goeker M."/>
        </authorList>
    </citation>
    <scope>NUCLEOTIDE SEQUENCE [LARGE SCALE GENOMIC DNA]</scope>
    <source>
        <strain evidence="7 8">DSM 100275</strain>
    </source>
</reference>
<dbReference type="GO" id="GO:0015833">
    <property type="term" value="P:peptide transport"/>
    <property type="evidence" value="ECO:0007669"/>
    <property type="project" value="TreeGrafter"/>
</dbReference>
<evidence type="ECO:0000256" key="1">
    <source>
        <dbReference type="ARBA" id="ARBA00004196"/>
    </source>
</evidence>
<dbReference type="InterPro" id="IPR039424">
    <property type="entry name" value="SBP_5"/>
</dbReference>
<dbReference type="Pfam" id="PF00496">
    <property type="entry name" value="SBP_bac_5"/>
    <property type="match status" value="1"/>
</dbReference>
<comment type="caution">
    <text evidence="7">The sequence shown here is derived from an EMBL/GenBank/DDBJ whole genome shotgun (WGS) entry which is preliminary data.</text>
</comment>
<evidence type="ECO:0000256" key="5">
    <source>
        <dbReference type="SAM" id="Phobius"/>
    </source>
</evidence>
<evidence type="ECO:0000256" key="4">
    <source>
        <dbReference type="ARBA" id="ARBA00022729"/>
    </source>
</evidence>
<evidence type="ECO:0000256" key="3">
    <source>
        <dbReference type="ARBA" id="ARBA00022448"/>
    </source>
</evidence>
<protein>
    <submittedName>
        <fullName evidence="7">Extracellular solute-binding protein (Family 5)</fullName>
    </submittedName>
</protein>
<evidence type="ECO:0000313" key="7">
    <source>
        <dbReference type="EMBL" id="ROR32001.1"/>
    </source>
</evidence>
<keyword evidence="3" id="KW-0813">Transport</keyword>
<dbReference type="PANTHER" id="PTHR30290">
    <property type="entry name" value="PERIPLASMIC BINDING COMPONENT OF ABC TRANSPORTER"/>
    <property type="match status" value="1"/>
</dbReference>
<dbReference type="InterPro" id="IPR000914">
    <property type="entry name" value="SBP_5_dom"/>
</dbReference>
<dbReference type="OrthoDB" id="9801912at2"/>
<dbReference type="GO" id="GO:0030288">
    <property type="term" value="C:outer membrane-bounded periplasmic space"/>
    <property type="evidence" value="ECO:0007669"/>
    <property type="project" value="UniProtKB-ARBA"/>
</dbReference>
<dbReference type="Gene3D" id="3.10.105.10">
    <property type="entry name" value="Dipeptide-binding Protein, Domain 3"/>
    <property type="match status" value="1"/>
</dbReference>
<dbReference type="Gene3D" id="3.40.190.10">
    <property type="entry name" value="Periplasmic binding protein-like II"/>
    <property type="match status" value="1"/>
</dbReference>
<keyword evidence="5" id="KW-0472">Membrane</keyword>
<comment type="subcellular location">
    <subcellularLocation>
        <location evidence="1">Cell envelope</location>
    </subcellularLocation>
</comment>
<keyword evidence="5" id="KW-1133">Transmembrane helix</keyword>
<accession>A0A3N1Y0F8</accession>
<gene>
    <name evidence="7" type="ORF">EDC57_1186</name>
</gene>
<dbReference type="AlphaFoldDB" id="A0A3N1Y0F8"/>
<dbReference type="CDD" id="cd08505">
    <property type="entry name" value="PBP2_NikA_DppA_OppA_like_18"/>
    <property type="match status" value="1"/>
</dbReference>
<dbReference type="SUPFAM" id="SSF53850">
    <property type="entry name" value="Periplasmic binding protein-like II"/>
    <property type="match status" value="1"/>
</dbReference>
<evidence type="ECO:0000313" key="8">
    <source>
        <dbReference type="Proteomes" id="UP000276634"/>
    </source>
</evidence>
<comment type="similarity">
    <text evidence="2">Belongs to the bacterial solute-binding protein 5 family.</text>
</comment>
<proteinExistence type="inferred from homology"/>
<name>A0A3N1Y0F8_9GAMM</name>
<evidence type="ECO:0000259" key="6">
    <source>
        <dbReference type="Pfam" id="PF00496"/>
    </source>
</evidence>